<evidence type="ECO:0000313" key="3">
    <source>
        <dbReference type="Proteomes" id="UP001215598"/>
    </source>
</evidence>
<dbReference type="AlphaFoldDB" id="A0AAD7HTU0"/>
<gene>
    <name evidence="2" type="ORF">B0H16DRAFT_1591038</name>
</gene>
<feature type="region of interest" description="Disordered" evidence="1">
    <location>
        <begin position="185"/>
        <end position="274"/>
    </location>
</feature>
<accession>A0AAD7HTU0</accession>
<name>A0AAD7HTU0_9AGAR</name>
<dbReference type="Proteomes" id="UP001215598">
    <property type="component" value="Unassembled WGS sequence"/>
</dbReference>
<feature type="compositionally biased region" description="Polar residues" evidence="1">
    <location>
        <begin position="194"/>
        <end position="203"/>
    </location>
</feature>
<protein>
    <submittedName>
        <fullName evidence="2">Uncharacterized protein</fullName>
    </submittedName>
</protein>
<reference evidence="2" key="1">
    <citation type="submission" date="2023-03" db="EMBL/GenBank/DDBJ databases">
        <title>Massive genome expansion in bonnet fungi (Mycena s.s.) driven by repeated elements and novel gene families across ecological guilds.</title>
        <authorList>
            <consortium name="Lawrence Berkeley National Laboratory"/>
            <person name="Harder C.B."/>
            <person name="Miyauchi S."/>
            <person name="Viragh M."/>
            <person name="Kuo A."/>
            <person name="Thoen E."/>
            <person name="Andreopoulos B."/>
            <person name="Lu D."/>
            <person name="Skrede I."/>
            <person name="Drula E."/>
            <person name="Henrissat B."/>
            <person name="Morin E."/>
            <person name="Kohler A."/>
            <person name="Barry K."/>
            <person name="LaButti K."/>
            <person name="Morin E."/>
            <person name="Salamov A."/>
            <person name="Lipzen A."/>
            <person name="Mereny Z."/>
            <person name="Hegedus B."/>
            <person name="Baldrian P."/>
            <person name="Stursova M."/>
            <person name="Weitz H."/>
            <person name="Taylor A."/>
            <person name="Grigoriev I.V."/>
            <person name="Nagy L.G."/>
            <person name="Martin F."/>
            <person name="Kauserud H."/>
        </authorList>
    </citation>
    <scope>NUCLEOTIDE SEQUENCE</scope>
    <source>
        <strain evidence="2">CBHHK182m</strain>
    </source>
</reference>
<organism evidence="2 3">
    <name type="scientific">Mycena metata</name>
    <dbReference type="NCBI Taxonomy" id="1033252"/>
    <lineage>
        <taxon>Eukaryota</taxon>
        <taxon>Fungi</taxon>
        <taxon>Dikarya</taxon>
        <taxon>Basidiomycota</taxon>
        <taxon>Agaricomycotina</taxon>
        <taxon>Agaricomycetes</taxon>
        <taxon>Agaricomycetidae</taxon>
        <taxon>Agaricales</taxon>
        <taxon>Marasmiineae</taxon>
        <taxon>Mycenaceae</taxon>
        <taxon>Mycena</taxon>
    </lineage>
</organism>
<evidence type="ECO:0000256" key="1">
    <source>
        <dbReference type="SAM" id="MobiDB-lite"/>
    </source>
</evidence>
<evidence type="ECO:0000313" key="2">
    <source>
        <dbReference type="EMBL" id="KAJ7727213.1"/>
    </source>
</evidence>
<comment type="caution">
    <text evidence="2">The sequence shown here is derived from an EMBL/GenBank/DDBJ whole genome shotgun (WGS) entry which is preliminary data.</text>
</comment>
<proteinExistence type="predicted"/>
<dbReference type="EMBL" id="JARKIB010000181">
    <property type="protein sequence ID" value="KAJ7727213.1"/>
    <property type="molecule type" value="Genomic_DNA"/>
</dbReference>
<sequence>PNRFRIDLSVDSQLNPNHAPHTRSYKAHRDAEATPQFPPLLSTNLMPQPAAVERPGSLKAKRTFSGVLGFRTRPKNKITTLASIMELEESGPEEIQTPGLAVLQDICNTSEMQPQTVQKVTRSQSYKQTTPTVEFMSLSFTEDPTAASVSFEETALYTSSHFESGPRMDFRSIGENPMEDLEPDWARSGHDWPTTLSDNNFTPQPKHCSLGKRRWDSDGEEDRPNPKRQRTVPIDPCPRRRSARVANASVGHSKVASIPLPTAPRRKRPFEEIERSADEISDDILRYTKRRITGRSS</sequence>
<feature type="compositionally biased region" description="Basic and acidic residues" evidence="1">
    <location>
        <begin position="213"/>
        <end position="225"/>
    </location>
</feature>
<keyword evidence="3" id="KW-1185">Reference proteome</keyword>
<feature type="non-terminal residue" evidence="2">
    <location>
        <position position="297"/>
    </location>
</feature>